<evidence type="ECO:0000256" key="6">
    <source>
        <dbReference type="SAM" id="Phobius"/>
    </source>
</evidence>
<dbReference type="RefSeq" id="WP_166009536.1">
    <property type="nucleotide sequence ID" value="NZ_CP049888.1"/>
</dbReference>
<comment type="similarity">
    <text evidence="2">Belongs to the CorA metal ion transporter (MIT) (TC 1.A.35) family.</text>
</comment>
<evidence type="ECO:0000313" key="8">
    <source>
        <dbReference type="Proteomes" id="UP000500741"/>
    </source>
</evidence>
<keyword evidence="3 6" id="KW-0812">Transmembrane</keyword>
<evidence type="ECO:0000256" key="2">
    <source>
        <dbReference type="ARBA" id="ARBA00009765"/>
    </source>
</evidence>
<dbReference type="PROSITE" id="PS00242">
    <property type="entry name" value="INTEGRIN_ALPHA"/>
    <property type="match status" value="1"/>
</dbReference>
<evidence type="ECO:0000256" key="3">
    <source>
        <dbReference type="ARBA" id="ARBA00022692"/>
    </source>
</evidence>
<dbReference type="PANTHER" id="PTHR47891">
    <property type="entry name" value="TRANSPORTER-RELATED"/>
    <property type="match status" value="1"/>
</dbReference>
<dbReference type="InterPro" id="IPR047199">
    <property type="entry name" value="CorA-like"/>
</dbReference>
<dbReference type="SUPFAM" id="SSF143865">
    <property type="entry name" value="CorA soluble domain-like"/>
    <property type="match status" value="1"/>
</dbReference>
<dbReference type="InterPro" id="IPR002523">
    <property type="entry name" value="MgTranspt_CorA/ZnTranspt_ZntB"/>
</dbReference>
<keyword evidence="8" id="KW-1185">Reference proteome</keyword>
<organism evidence="7 8">
    <name type="scientific">Weissella coleopterorum</name>
    <dbReference type="NCBI Taxonomy" id="2714949"/>
    <lineage>
        <taxon>Bacteria</taxon>
        <taxon>Bacillati</taxon>
        <taxon>Bacillota</taxon>
        <taxon>Bacilli</taxon>
        <taxon>Lactobacillales</taxon>
        <taxon>Lactobacillaceae</taxon>
        <taxon>Weissella</taxon>
    </lineage>
</organism>
<dbReference type="GO" id="GO:0016020">
    <property type="term" value="C:membrane"/>
    <property type="evidence" value="ECO:0007669"/>
    <property type="project" value="UniProtKB-SubCell"/>
</dbReference>
<dbReference type="InterPro" id="IPR045861">
    <property type="entry name" value="CorA_cytoplasmic_dom"/>
</dbReference>
<feature type="transmembrane region" description="Helical" evidence="6">
    <location>
        <begin position="245"/>
        <end position="264"/>
    </location>
</feature>
<name>A0A6G8AZ78_9LACO</name>
<proteinExistence type="inferred from homology"/>
<evidence type="ECO:0000313" key="7">
    <source>
        <dbReference type="EMBL" id="QIL50183.1"/>
    </source>
</evidence>
<dbReference type="Proteomes" id="UP000500741">
    <property type="component" value="Chromosome"/>
</dbReference>
<dbReference type="AlphaFoldDB" id="A0A6G8AZ78"/>
<dbReference type="Gene3D" id="1.20.58.340">
    <property type="entry name" value="Magnesium transport protein CorA, transmembrane region"/>
    <property type="match status" value="2"/>
</dbReference>
<dbReference type="InterPro" id="IPR045863">
    <property type="entry name" value="CorA_TM1_TM2"/>
</dbReference>
<dbReference type="SUPFAM" id="SSF144083">
    <property type="entry name" value="Magnesium transport protein CorA, transmembrane region"/>
    <property type="match status" value="1"/>
</dbReference>
<evidence type="ECO:0000256" key="1">
    <source>
        <dbReference type="ARBA" id="ARBA00004141"/>
    </source>
</evidence>
<gene>
    <name evidence="7" type="ORF">G7084_01890</name>
</gene>
<dbReference type="Gene3D" id="3.30.460.20">
    <property type="entry name" value="CorA soluble domain-like"/>
    <property type="match status" value="1"/>
</dbReference>
<dbReference type="Pfam" id="PF01544">
    <property type="entry name" value="CorA"/>
    <property type="match status" value="1"/>
</dbReference>
<reference evidence="7 8" key="1">
    <citation type="submission" date="2020-03" db="EMBL/GenBank/DDBJ databases">
        <title>Weissella sp. nov., isolated from Cybister lewisianus.</title>
        <authorList>
            <person name="Hyun D.-W."/>
            <person name="Bae J.-W."/>
        </authorList>
    </citation>
    <scope>NUCLEOTIDE SEQUENCE [LARGE SCALE GENOMIC DNA]</scope>
    <source>
        <strain evidence="7 8">HDW19</strain>
    </source>
</reference>
<dbReference type="GO" id="GO:0046873">
    <property type="term" value="F:metal ion transmembrane transporter activity"/>
    <property type="evidence" value="ECO:0007669"/>
    <property type="project" value="InterPro"/>
</dbReference>
<dbReference type="CDD" id="cd12827">
    <property type="entry name" value="EcCorA_ZntB-like_u2"/>
    <property type="match status" value="1"/>
</dbReference>
<comment type="subcellular location">
    <subcellularLocation>
        <location evidence="1">Membrane</location>
        <topology evidence="1">Multi-pass membrane protein</topology>
    </subcellularLocation>
</comment>
<feature type="transmembrane region" description="Helical" evidence="6">
    <location>
        <begin position="279"/>
        <end position="298"/>
    </location>
</feature>
<dbReference type="EMBL" id="CP049888">
    <property type="protein sequence ID" value="QIL50183.1"/>
    <property type="molecule type" value="Genomic_DNA"/>
</dbReference>
<keyword evidence="5 6" id="KW-0472">Membrane</keyword>
<evidence type="ECO:0000256" key="4">
    <source>
        <dbReference type="ARBA" id="ARBA00022989"/>
    </source>
</evidence>
<dbReference type="InterPro" id="IPR018184">
    <property type="entry name" value="Integrin_alpha_C_CS"/>
</dbReference>
<keyword evidence="4 6" id="KW-1133">Transmembrane helix</keyword>
<accession>A0A6G8AZ78</accession>
<dbReference type="KEGG" id="wco:G7084_01890"/>
<evidence type="ECO:0000256" key="5">
    <source>
        <dbReference type="ARBA" id="ARBA00023136"/>
    </source>
</evidence>
<protein>
    <submittedName>
        <fullName evidence="7">Magnesium transporter CorA family protein</fullName>
    </submittedName>
</protein>
<sequence>MIEEQKVIDWTWIRVHDMQPQERETLNHKYQIANEMINYALDPYESARNEIDGNNVLTIFDIVTPTSDIATTEPVSFITNQEQKFLMTFTRNETKYIIKYIDKILDQSQQNLVHFQPVDILIDTLRILSSKFQTVILEINRRRNPIQRALRESKAVQGKIDELMNLQTDLIYLLNSLHSDNELINNLKNQKILKLTLLQIEKLEDIQVELQQAQDTGELAQLVTNQVEDSYASIANNSLNWTMKMLTLVTVVLTIPTIVSGFYGQNVRWLPFAQAHESWLATIIITIILMMITVIILWRRGFFKR</sequence>
<dbReference type="PANTHER" id="PTHR47891:SF1">
    <property type="entry name" value="CORA-MAGNESIUM AND COBALT TRANSPORTER"/>
    <property type="match status" value="1"/>
</dbReference>